<feature type="domain" description="NADH:ubiquinone oxidoreductase 30kDa subunit" evidence="3">
    <location>
        <begin position="41"/>
        <end position="137"/>
    </location>
</feature>
<comment type="caution">
    <text evidence="5">The sequence shown here is derived from an EMBL/GenBank/DDBJ whole genome shotgun (WGS) entry which is preliminary data.</text>
</comment>
<dbReference type="InterPro" id="IPR029014">
    <property type="entry name" value="NiFe-Hase_large"/>
</dbReference>
<dbReference type="Pfam" id="PF00346">
    <property type="entry name" value="Complex1_49kDa"/>
    <property type="match status" value="1"/>
</dbReference>
<dbReference type="Gene3D" id="1.10.645.10">
    <property type="entry name" value="Cytochrome-c3 Hydrogenase, chain B"/>
    <property type="match status" value="1"/>
</dbReference>
<dbReference type="EMBL" id="RCCI01000004">
    <property type="protein sequence ID" value="RLJ67678.1"/>
    <property type="molecule type" value="Genomic_DNA"/>
</dbReference>
<dbReference type="InterPro" id="IPR052197">
    <property type="entry name" value="ComplexI_49kDa-like"/>
</dbReference>
<dbReference type="GO" id="GO:0016651">
    <property type="term" value="F:oxidoreductase activity, acting on NAD(P)H"/>
    <property type="evidence" value="ECO:0007669"/>
    <property type="project" value="InterPro"/>
</dbReference>
<evidence type="ECO:0000313" key="6">
    <source>
        <dbReference type="Proteomes" id="UP000268908"/>
    </source>
</evidence>
<keyword evidence="6" id="KW-1185">Reference proteome</keyword>
<protein>
    <submittedName>
        <fullName evidence="5">Ni,Fe-hydrogenase III large subunit</fullName>
    </submittedName>
</protein>
<dbReference type="RefSeq" id="WP_121239648.1">
    <property type="nucleotide sequence ID" value="NZ_BHVV01000001.1"/>
</dbReference>
<dbReference type="SUPFAM" id="SSF56762">
    <property type="entry name" value="HydB/Nqo4-like"/>
    <property type="match status" value="1"/>
</dbReference>
<gene>
    <name evidence="5" type="ORF">DFR35_0227</name>
</gene>
<accession>A0A497XMD7</accession>
<dbReference type="PANTHER" id="PTHR43485">
    <property type="entry name" value="HYDROGENASE-4 COMPONENT G"/>
    <property type="match status" value="1"/>
</dbReference>
<evidence type="ECO:0000313" key="5">
    <source>
        <dbReference type="EMBL" id="RLJ67678.1"/>
    </source>
</evidence>
<reference evidence="5 6" key="1">
    <citation type="submission" date="2018-10" db="EMBL/GenBank/DDBJ databases">
        <title>Genomic Encyclopedia of Type Strains, Phase IV (KMG-IV): sequencing the most valuable type-strain genomes for metagenomic binning, comparative biology and taxonomic classification.</title>
        <authorList>
            <person name="Goeker M."/>
        </authorList>
    </citation>
    <scope>NUCLEOTIDE SEQUENCE [LARGE SCALE GENOMIC DNA]</scope>
    <source>
        <strain evidence="5 6">DSM 26916</strain>
    </source>
</reference>
<feature type="domain" description="NADH-quinone oxidoreductase subunit D" evidence="4">
    <location>
        <begin position="288"/>
        <end position="447"/>
    </location>
</feature>
<dbReference type="GO" id="GO:0008137">
    <property type="term" value="F:NADH dehydrogenase (ubiquinone) activity"/>
    <property type="evidence" value="ECO:0007669"/>
    <property type="project" value="InterPro"/>
</dbReference>
<dbReference type="OrthoDB" id="9801496at2"/>
<evidence type="ECO:0000259" key="3">
    <source>
        <dbReference type="Pfam" id="PF00329"/>
    </source>
</evidence>
<dbReference type="PANTHER" id="PTHR43485:SF1">
    <property type="entry name" value="FORMATE HYDROGENLYASE SUBUNIT 5-RELATED"/>
    <property type="match status" value="1"/>
</dbReference>
<dbReference type="SUPFAM" id="SSF143243">
    <property type="entry name" value="Nqo5-like"/>
    <property type="match status" value="1"/>
</dbReference>
<dbReference type="Pfam" id="PF00329">
    <property type="entry name" value="Complex1_30kDa"/>
    <property type="match status" value="1"/>
</dbReference>
<evidence type="ECO:0000256" key="1">
    <source>
        <dbReference type="ARBA" id="ARBA00023002"/>
    </source>
</evidence>
<organism evidence="5 6">
    <name type="scientific">Sulfurisoma sediminicola</name>
    <dbReference type="NCBI Taxonomy" id="1381557"/>
    <lineage>
        <taxon>Bacteria</taxon>
        <taxon>Pseudomonadati</taxon>
        <taxon>Pseudomonadota</taxon>
        <taxon>Betaproteobacteria</taxon>
        <taxon>Nitrosomonadales</taxon>
        <taxon>Sterolibacteriaceae</taxon>
        <taxon>Sulfurisoma</taxon>
    </lineage>
</organism>
<dbReference type="InterPro" id="IPR037232">
    <property type="entry name" value="NADH_quin_OxRdtase_su_C/D-like"/>
</dbReference>
<dbReference type="AlphaFoldDB" id="A0A497XMD7"/>
<evidence type="ECO:0000259" key="4">
    <source>
        <dbReference type="Pfam" id="PF00346"/>
    </source>
</evidence>
<keyword evidence="2" id="KW-0520">NAD</keyword>
<dbReference type="InterPro" id="IPR001268">
    <property type="entry name" value="NADH_UbQ_OxRdtase_30kDa_su"/>
</dbReference>
<keyword evidence="1" id="KW-0560">Oxidoreductase</keyword>
<dbReference type="Proteomes" id="UP000268908">
    <property type="component" value="Unassembled WGS sequence"/>
</dbReference>
<proteinExistence type="predicted"/>
<dbReference type="GO" id="GO:0048038">
    <property type="term" value="F:quinone binding"/>
    <property type="evidence" value="ECO:0007669"/>
    <property type="project" value="InterPro"/>
</dbReference>
<dbReference type="GO" id="GO:0051287">
    <property type="term" value="F:NAD binding"/>
    <property type="evidence" value="ECO:0007669"/>
    <property type="project" value="InterPro"/>
</dbReference>
<evidence type="ECO:0000256" key="2">
    <source>
        <dbReference type="ARBA" id="ARBA00023027"/>
    </source>
</evidence>
<dbReference type="InterPro" id="IPR001135">
    <property type="entry name" value="NADH_Q_OxRdtase_suD"/>
</dbReference>
<name>A0A497XMD7_9PROT</name>
<sequence length="524" mass="56721">MFLADDFPIDFTLQPGVGAPVWRGNAPSGEDLKDFAAATHLAAGRLCAMWGSDERQRGGGYRLHCVFGLNRGHAWLSLDLSADDPVYPDLAGIFPAANRMQRATRDMVGIASDGGDQRPWLRHGAWPADWYPLRHDAVHEVGMGVGFPNLPSDYDFVQVGGEGAHEIPVGPIHAGIIEPGHFRFSVVGERVLRLEQRLGYQHKGVEKLFIGADIERGARLVGRISGDSTCAYAWAYADAVEAACGIEASSRALLLRALMLERERVANHLGDLGALGNDAAFAFGLTQFLRLKEDWLRLNAEVFGHRFMMDRIVPGGVAVNVEPAALAAIVEQCAVIGSEVKKLRTLYDEHAGLQDRFVTTGTIDAALARELSLTGIGARATGMILDGRAHRHDYTPPPPWAALGVRPVTDERGDVAARVAVRFGEISESLRLLREIAVGMPSGELRVAIAPRAGGSGLGVVEGWRGEVLVAVRFGDDGKLARVHPHDPSWQAWPALEHAVMKDIVPDFPLINKSFNLSYSGADL</sequence>